<dbReference type="HOGENOM" id="CLU_014247_0_0_1"/>
<dbReference type="OrthoDB" id="4866232at2759"/>
<keyword evidence="1" id="KW-1133">Transmembrane helix</keyword>
<accession>A0A0A1T530</accession>
<keyword evidence="1" id="KW-0472">Membrane</keyword>
<gene>
    <name evidence="2" type="ORF">VHEMI07922</name>
</gene>
<dbReference type="EMBL" id="CDHN01000004">
    <property type="protein sequence ID" value="CEJ92261.1"/>
    <property type="molecule type" value="Genomic_DNA"/>
</dbReference>
<protein>
    <submittedName>
        <fullName evidence="2">Uncharacterized protein</fullName>
    </submittedName>
</protein>
<feature type="transmembrane region" description="Helical" evidence="1">
    <location>
        <begin position="119"/>
        <end position="138"/>
    </location>
</feature>
<name>A0A0A1T530_9HYPO</name>
<feature type="transmembrane region" description="Helical" evidence="1">
    <location>
        <begin position="552"/>
        <end position="572"/>
    </location>
</feature>
<reference evidence="2 3" key="1">
    <citation type="journal article" date="2015" name="Genome Announc.">
        <title>Draft Genome Sequence and Gene Annotation of the Entomopathogenic Fungus Verticillium hemipterigenum.</title>
        <authorList>
            <person name="Horn F."/>
            <person name="Habel A."/>
            <person name="Scharf D.H."/>
            <person name="Dworschak J."/>
            <person name="Brakhage A.A."/>
            <person name="Guthke R."/>
            <person name="Hertweck C."/>
            <person name="Linde J."/>
        </authorList>
    </citation>
    <scope>NUCLEOTIDE SEQUENCE [LARGE SCALE GENOMIC DNA]</scope>
</reference>
<keyword evidence="3" id="KW-1185">Reference proteome</keyword>
<evidence type="ECO:0000313" key="2">
    <source>
        <dbReference type="EMBL" id="CEJ92261.1"/>
    </source>
</evidence>
<organism evidence="2 3">
    <name type="scientific">[Torrubiella] hemipterigena</name>
    <dbReference type="NCBI Taxonomy" id="1531966"/>
    <lineage>
        <taxon>Eukaryota</taxon>
        <taxon>Fungi</taxon>
        <taxon>Dikarya</taxon>
        <taxon>Ascomycota</taxon>
        <taxon>Pezizomycotina</taxon>
        <taxon>Sordariomycetes</taxon>
        <taxon>Hypocreomycetidae</taxon>
        <taxon>Hypocreales</taxon>
        <taxon>Clavicipitaceae</taxon>
        <taxon>Clavicipitaceae incertae sedis</taxon>
        <taxon>'Torrubiella' clade</taxon>
    </lineage>
</organism>
<evidence type="ECO:0000256" key="1">
    <source>
        <dbReference type="SAM" id="Phobius"/>
    </source>
</evidence>
<sequence>MVAIATGLWWDYSKSAASAATLTLSMTTSNFLLSALAFLVTLAGASAWSITAFILHAIKTPHGSEQAHAIDLMHQVCLRNSGGAVSTFWETIKIYFAWSRSNSKSGKDQKHPRLLRKTLFVALPATLVWVSFAVAALFTSSVANKAYGNTIARIKDQSCGFWMFDNDTDEGEVAALIRNTNDTIAGRSYVNSFYANTSAASTARSPFVISSLPYTTSASEPCPIPDSKRCRGGVNSAFSMTTDLLDSHTMLGINARAEDRVTLRMKATCSPVTPAPFTDTSEIEGATFVNFYLGPVPRGTNYTYRHKIDTGRSGIGYTITSRYAYTRGSGSSWEPIPQFTRNDADMSVYFLSSNAVAYLKPVYDTWFSASGNNTVPYGDRNAWQYDYLVNTLVCAEQYQLCNPTTSVCSPLGGKRDLGSWILVGNRLDLNPAQLLSATRLFVAASTTSTYSVVANLGVASLWANSKLFNNILSTGLPPNQWQIEVLGWFQTALAMVQAAIVGFASNDNGVTPYAIPSTNAALLPVINNAKEYREGCKTQLVQTAGEVQNFDLVGVLIIICVSILLIFLQLAIEPLVDLVKFRSGWQSTSKKARQADSKLHLLRMVLAGTKPSEAMWERGTLDVPVLAQDAVFERPEVVSKLASYGTATKVTEVTQVPEQNTDMTASS</sequence>
<dbReference type="Proteomes" id="UP000039046">
    <property type="component" value="Unassembled WGS sequence"/>
</dbReference>
<proteinExistence type="predicted"/>
<evidence type="ECO:0000313" key="3">
    <source>
        <dbReference type="Proteomes" id="UP000039046"/>
    </source>
</evidence>
<feature type="transmembrane region" description="Helical" evidence="1">
    <location>
        <begin position="35"/>
        <end position="58"/>
    </location>
</feature>
<keyword evidence="1" id="KW-0812">Transmembrane</keyword>
<dbReference type="AlphaFoldDB" id="A0A0A1T530"/>